<proteinExistence type="predicted"/>
<feature type="compositionally biased region" description="Polar residues" evidence="1">
    <location>
        <begin position="1"/>
        <end position="18"/>
    </location>
</feature>
<keyword evidence="3" id="KW-1185">Reference proteome</keyword>
<accession>A0ABN9LAQ4</accession>
<evidence type="ECO:0000256" key="1">
    <source>
        <dbReference type="SAM" id="MobiDB-lite"/>
    </source>
</evidence>
<feature type="region of interest" description="Disordered" evidence="1">
    <location>
        <begin position="49"/>
        <end position="97"/>
    </location>
</feature>
<sequence>MRKLQSELSDTQSSTRSTVKWADERSPSESLCEHELKIDKVAVRLFLDGECPGEPDKKTESAEESDRFKGSENLPVSAQKRKEATLPENSDGSEVAARVSQDFCTSAAIKQFG</sequence>
<reference evidence="2" key="1">
    <citation type="submission" date="2023-07" db="EMBL/GenBank/DDBJ databases">
        <authorList>
            <person name="Stuckert A."/>
        </authorList>
    </citation>
    <scope>NUCLEOTIDE SEQUENCE</scope>
</reference>
<name>A0ABN9LAQ4_9NEOB</name>
<comment type="caution">
    <text evidence="2">The sequence shown here is derived from an EMBL/GenBank/DDBJ whole genome shotgun (WGS) entry which is preliminary data.</text>
</comment>
<feature type="compositionally biased region" description="Basic and acidic residues" evidence="1">
    <location>
        <begin position="54"/>
        <end position="70"/>
    </location>
</feature>
<organism evidence="2 3">
    <name type="scientific">Ranitomeya imitator</name>
    <name type="common">mimic poison frog</name>
    <dbReference type="NCBI Taxonomy" id="111125"/>
    <lineage>
        <taxon>Eukaryota</taxon>
        <taxon>Metazoa</taxon>
        <taxon>Chordata</taxon>
        <taxon>Craniata</taxon>
        <taxon>Vertebrata</taxon>
        <taxon>Euteleostomi</taxon>
        <taxon>Amphibia</taxon>
        <taxon>Batrachia</taxon>
        <taxon>Anura</taxon>
        <taxon>Neobatrachia</taxon>
        <taxon>Hyloidea</taxon>
        <taxon>Dendrobatidae</taxon>
        <taxon>Dendrobatinae</taxon>
        <taxon>Ranitomeya</taxon>
    </lineage>
</organism>
<dbReference type="EMBL" id="CAUEEQ010013567">
    <property type="protein sequence ID" value="CAJ0937584.1"/>
    <property type="molecule type" value="Genomic_DNA"/>
</dbReference>
<gene>
    <name evidence="2" type="ORF">RIMI_LOCUS7239250</name>
</gene>
<evidence type="ECO:0008006" key="4">
    <source>
        <dbReference type="Google" id="ProtNLM"/>
    </source>
</evidence>
<evidence type="ECO:0000313" key="2">
    <source>
        <dbReference type="EMBL" id="CAJ0937584.1"/>
    </source>
</evidence>
<evidence type="ECO:0000313" key="3">
    <source>
        <dbReference type="Proteomes" id="UP001176940"/>
    </source>
</evidence>
<dbReference type="Proteomes" id="UP001176940">
    <property type="component" value="Unassembled WGS sequence"/>
</dbReference>
<feature type="region of interest" description="Disordered" evidence="1">
    <location>
        <begin position="1"/>
        <end position="29"/>
    </location>
</feature>
<protein>
    <recommendedName>
        <fullName evidence="4">Breast cancer susceptibility 1</fullName>
    </recommendedName>
</protein>